<dbReference type="EMBL" id="DWZJ01000080">
    <property type="protein sequence ID" value="HJB13842.1"/>
    <property type="molecule type" value="Genomic_DNA"/>
</dbReference>
<comment type="caution">
    <text evidence="9">The sequence shown here is derived from an EMBL/GenBank/DDBJ whole genome shotgun (WGS) entry which is preliminary data.</text>
</comment>
<dbReference type="AlphaFoldDB" id="A0A9D2LJQ8"/>
<dbReference type="PANTHER" id="PTHR43133">
    <property type="entry name" value="RNA POLYMERASE ECF-TYPE SIGMA FACTO"/>
    <property type="match status" value="1"/>
</dbReference>
<dbReference type="Gene3D" id="1.10.10.10">
    <property type="entry name" value="Winged helix-like DNA-binding domain superfamily/Winged helix DNA-binding domain"/>
    <property type="match status" value="1"/>
</dbReference>
<dbReference type="InterPro" id="IPR013249">
    <property type="entry name" value="RNA_pol_sigma70_r4_t2"/>
</dbReference>
<dbReference type="InterPro" id="IPR036388">
    <property type="entry name" value="WH-like_DNA-bd_sf"/>
</dbReference>
<evidence type="ECO:0000256" key="1">
    <source>
        <dbReference type="ARBA" id="ARBA00010641"/>
    </source>
</evidence>
<dbReference type="GO" id="GO:0006352">
    <property type="term" value="P:DNA-templated transcription initiation"/>
    <property type="evidence" value="ECO:0007669"/>
    <property type="project" value="InterPro"/>
</dbReference>
<dbReference type="SUPFAM" id="SSF88659">
    <property type="entry name" value="Sigma3 and sigma4 domains of RNA polymerase sigma factors"/>
    <property type="match status" value="1"/>
</dbReference>
<feature type="domain" description="RNA polymerase sigma factor 70 region 4 type 2" evidence="8">
    <location>
        <begin position="128"/>
        <end position="179"/>
    </location>
</feature>
<dbReference type="Gene3D" id="1.10.1740.10">
    <property type="match status" value="1"/>
</dbReference>
<dbReference type="PANTHER" id="PTHR43133:SF8">
    <property type="entry name" value="RNA POLYMERASE SIGMA FACTOR HI_1459-RELATED"/>
    <property type="match status" value="1"/>
</dbReference>
<evidence type="ECO:0000256" key="3">
    <source>
        <dbReference type="ARBA" id="ARBA00023082"/>
    </source>
</evidence>
<evidence type="ECO:0000259" key="7">
    <source>
        <dbReference type="Pfam" id="PF04542"/>
    </source>
</evidence>
<keyword evidence="4" id="KW-0238">DNA-binding</keyword>
<protein>
    <submittedName>
        <fullName evidence="9">Sigma-70 family RNA polymerase sigma factor</fullName>
    </submittedName>
</protein>
<dbReference type="GO" id="GO:0016987">
    <property type="term" value="F:sigma factor activity"/>
    <property type="evidence" value="ECO:0007669"/>
    <property type="project" value="UniProtKB-KW"/>
</dbReference>
<feature type="domain" description="RNA polymerase sigma-70 region 2" evidence="7">
    <location>
        <begin position="24"/>
        <end position="86"/>
    </location>
</feature>
<dbReference type="Pfam" id="PF04542">
    <property type="entry name" value="Sigma70_r2"/>
    <property type="match status" value="1"/>
</dbReference>
<feature type="region of interest" description="Disordered" evidence="6">
    <location>
        <begin position="184"/>
        <end position="207"/>
    </location>
</feature>
<evidence type="ECO:0000256" key="5">
    <source>
        <dbReference type="ARBA" id="ARBA00023163"/>
    </source>
</evidence>
<gene>
    <name evidence="9" type="ORF">H9787_09030</name>
</gene>
<keyword evidence="2" id="KW-0805">Transcription regulation</keyword>
<organism evidence="9 10">
    <name type="scientific">Candidatus Oscillibacter excrementigallinarum</name>
    <dbReference type="NCBI Taxonomy" id="2838716"/>
    <lineage>
        <taxon>Bacteria</taxon>
        <taxon>Bacillati</taxon>
        <taxon>Bacillota</taxon>
        <taxon>Clostridia</taxon>
        <taxon>Eubacteriales</taxon>
        <taxon>Oscillospiraceae</taxon>
        <taxon>Oscillibacter</taxon>
    </lineage>
</organism>
<evidence type="ECO:0000256" key="2">
    <source>
        <dbReference type="ARBA" id="ARBA00023015"/>
    </source>
</evidence>
<evidence type="ECO:0000256" key="4">
    <source>
        <dbReference type="ARBA" id="ARBA00023125"/>
    </source>
</evidence>
<sequence length="207" mass="23927">MEQEKLLELIRRSRERDLDAQEDLMRAAQNRVYYHCKKMLKHEETAWDASQDVLLAMITSLDQLQEPAAFWGWVDGITADRCKHLLSTSHKERQLPEDEEGSALLESVEDLEETLAPDKGLDNEETRRMILGLVDDLPPEQRMTVLFYYYDEMTVKQIAETMDTSEDTVKSRLNDARRSIEESIAGAGEILEETTEPSDPFLDRLPH</sequence>
<keyword evidence="3" id="KW-0731">Sigma factor</keyword>
<proteinExistence type="inferred from homology"/>
<evidence type="ECO:0000313" key="10">
    <source>
        <dbReference type="Proteomes" id="UP000823824"/>
    </source>
</evidence>
<dbReference type="Pfam" id="PF08281">
    <property type="entry name" value="Sigma70_r4_2"/>
    <property type="match status" value="1"/>
</dbReference>
<dbReference type="InterPro" id="IPR014284">
    <property type="entry name" value="RNA_pol_sigma-70_dom"/>
</dbReference>
<reference evidence="9" key="2">
    <citation type="submission" date="2021-04" db="EMBL/GenBank/DDBJ databases">
        <authorList>
            <person name="Gilroy R."/>
        </authorList>
    </citation>
    <scope>NUCLEOTIDE SEQUENCE</scope>
    <source>
        <strain evidence="9">ChiBcec18-1249</strain>
    </source>
</reference>
<reference evidence="9" key="1">
    <citation type="journal article" date="2021" name="PeerJ">
        <title>Extensive microbial diversity within the chicken gut microbiome revealed by metagenomics and culture.</title>
        <authorList>
            <person name="Gilroy R."/>
            <person name="Ravi A."/>
            <person name="Getino M."/>
            <person name="Pursley I."/>
            <person name="Horton D.L."/>
            <person name="Alikhan N.F."/>
            <person name="Baker D."/>
            <person name="Gharbi K."/>
            <person name="Hall N."/>
            <person name="Watson M."/>
            <person name="Adriaenssens E.M."/>
            <person name="Foster-Nyarko E."/>
            <person name="Jarju S."/>
            <person name="Secka A."/>
            <person name="Antonio M."/>
            <person name="Oren A."/>
            <person name="Chaudhuri R.R."/>
            <person name="La Ragione R."/>
            <person name="Hildebrand F."/>
            <person name="Pallen M.J."/>
        </authorList>
    </citation>
    <scope>NUCLEOTIDE SEQUENCE</scope>
    <source>
        <strain evidence="9">ChiBcec18-1249</strain>
    </source>
</reference>
<dbReference type="InterPro" id="IPR013324">
    <property type="entry name" value="RNA_pol_sigma_r3/r4-like"/>
</dbReference>
<name>A0A9D2LJQ8_9FIRM</name>
<dbReference type="InterPro" id="IPR013325">
    <property type="entry name" value="RNA_pol_sigma_r2"/>
</dbReference>
<dbReference type="CDD" id="cd06171">
    <property type="entry name" value="Sigma70_r4"/>
    <property type="match status" value="1"/>
</dbReference>
<comment type="similarity">
    <text evidence="1">Belongs to the sigma-70 factor family. ECF subfamily.</text>
</comment>
<keyword evidence="5" id="KW-0804">Transcription</keyword>
<evidence type="ECO:0000256" key="6">
    <source>
        <dbReference type="SAM" id="MobiDB-lite"/>
    </source>
</evidence>
<dbReference type="NCBIfam" id="TIGR02937">
    <property type="entry name" value="sigma70-ECF"/>
    <property type="match status" value="1"/>
</dbReference>
<dbReference type="InterPro" id="IPR007627">
    <property type="entry name" value="RNA_pol_sigma70_r2"/>
</dbReference>
<dbReference type="SUPFAM" id="SSF88946">
    <property type="entry name" value="Sigma2 domain of RNA polymerase sigma factors"/>
    <property type="match status" value="1"/>
</dbReference>
<dbReference type="GO" id="GO:0003677">
    <property type="term" value="F:DNA binding"/>
    <property type="evidence" value="ECO:0007669"/>
    <property type="project" value="UniProtKB-KW"/>
</dbReference>
<dbReference type="InterPro" id="IPR039425">
    <property type="entry name" value="RNA_pol_sigma-70-like"/>
</dbReference>
<evidence type="ECO:0000313" key="9">
    <source>
        <dbReference type="EMBL" id="HJB13842.1"/>
    </source>
</evidence>
<dbReference type="Proteomes" id="UP000823824">
    <property type="component" value="Unassembled WGS sequence"/>
</dbReference>
<evidence type="ECO:0000259" key="8">
    <source>
        <dbReference type="Pfam" id="PF08281"/>
    </source>
</evidence>
<accession>A0A9D2LJQ8</accession>